<name>A0A2S6YZ32_9XANT</name>
<evidence type="ECO:0000313" key="2">
    <source>
        <dbReference type="EMBL" id="PPT73421.1"/>
    </source>
</evidence>
<comment type="caution">
    <text evidence="2">The sequence shown here is derived from an EMBL/GenBank/DDBJ whole genome shotgun (WGS) entry which is preliminary data.</text>
</comment>
<dbReference type="Proteomes" id="UP000239898">
    <property type="component" value="Unassembled WGS sequence"/>
</dbReference>
<sequence>MGKTIDGIGYAGHAMNAGTGLVYMQQRYYDPAIPRFLSVDPVTADSATGGNFNRYWYANNNPYRFSDPDGREVVYVHRKGISEMDGKRYIVSLVMSPTTRGEMRQLEGSSETYYVVINNDVTPGYDPSTRTVNLNPSYGFKIRPSGQVQSPKVNGGHDISHAAEHDRVGDQALAKALERPINPDGSRGVSREKARATSAEQEIGKDLGEPTRKDYRDAGGSVKCNPKAASGCK</sequence>
<organism evidence="2 3">
    <name type="scientific">Xanthomonas theicola</name>
    <dbReference type="NCBI Taxonomy" id="56464"/>
    <lineage>
        <taxon>Bacteria</taxon>
        <taxon>Pseudomonadati</taxon>
        <taxon>Pseudomonadota</taxon>
        <taxon>Gammaproteobacteria</taxon>
        <taxon>Lysobacterales</taxon>
        <taxon>Lysobacteraceae</taxon>
        <taxon>Xanthomonas</taxon>
    </lineage>
</organism>
<keyword evidence="3" id="KW-1185">Reference proteome</keyword>
<accession>A0A2S6YZ32</accession>
<gene>
    <name evidence="2" type="ORF">XthCFBP4691_20235</name>
</gene>
<evidence type="ECO:0000313" key="3">
    <source>
        <dbReference type="Proteomes" id="UP000239898"/>
    </source>
</evidence>
<dbReference type="InterPro" id="IPR022385">
    <property type="entry name" value="Rhs_assc_core"/>
</dbReference>
<evidence type="ECO:0000256" key="1">
    <source>
        <dbReference type="SAM" id="MobiDB-lite"/>
    </source>
</evidence>
<evidence type="ECO:0008006" key="4">
    <source>
        <dbReference type="Google" id="ProtNLM"/>
    </source>
</evidence>
<dbReference type="AlphaFoldDB" id="A0A2S6YZ32"/>
<proteinExistence type="predicted"/>
<dbReference type="EMBL" id="MIGX01000262">
    <property type="protein sequence ID" value="PPT73421.1"/>
    <property type="molecule type" value="Genomic_DNA"/>
</dbReference>
<dbReference type="PANTHER" id="PTHR32305">
    <property type="match status" value="1"/>
</dbReference>
<reference evidence="2 3" key="1">
    <citation type="submission" date="2016-08" db="EMBL/GenBank/DDBJ databases">
        <title>Evolution of the type three secretion system and type three effector repertoires in Xanthomonas.</title>
        <authorList>
            <person name="Merda D."/>
            <person name="Briand M."/>
            <person name="Bosis E."/>
            <person name="Rousseau C."/>
            <person name="Portier P."/>
            <person name="Jacques M.-A."/>
            <person name="Fischer-Le Saux M."/>
        </authorList>
    </citation>
    <scope>NUCLEOTIDE SEQUENCE [LARGE SCALE GENOMIC DNA]</scope>
    <source>
        <strain evidence="2 3">CFBP 4691</strain>
    </source>
</reference>
<feature type="compositionally biased region" description="Basic and acidic residues" evidence="1">
    <location>
        <begin position="202"/>
        <end position="217"/>
    </location>
</feature>
<dbReference type="NCBIfam" id="TIGR03696">
    <property type="entry name" value="Rhs_assc_core"/>
    <property type="match status" value="1"/>
</dbReference>
<dbReference type="InterPro" id="IPR050708">
    <property type="entry name" value="T6SS_VgrG/RHS"/>
</dbReference>
<dbReference type="PANTHER" id="PTHR32305:SF15">
    <property type="entry name" value="PROTEIN RHSA-RELATED"/>
    <property type="match status" value="1"/>
</dbReference>
<dbReference type="Gene3D" id="2.180.10.10">
    <property type="entry name" value="RHS repeat-associated core"/>
    <property type="match status" value="1"/>
</dbReference>
<protein>
    <recommendedName>
        <fullName evidence="4">RHS repeat-associated core domain-containing protein</fullName>
    </recommendedName>
</protein>
<feature type="region of interest" description="Disordered" evidence="1">
    <location>
        <begin position="178"/>
        <end position="233"/>
    </location>
</feature>